<name>U6L1Y4_EIMTE</name>
<organism evidence="2 3">
    <name type="scientific">Eimeria tenella</name>
    <name type="common">Coccidian parasite</name>
    <dbReference type="NCBI Taxonomy" id="5802"/>
    <lineage>
        <taxon>Eukaryota</taxon>
        <taxon>Sar</taxon>
        <taxon>Alveolata</taxon>
        <taxon>Apicomplexa</taxon>
        <taxon>Conoidasida</taxon>
        <taxon>Coccidia</taxon>
        <taxon>Eucoccidiorida</taxon>
        <taxon>Eimeriorina</taxon>
        <taxon>Eimeriidae</taxon>
        <taxon>Eimeria</taxon>
    </lineage>
</organism>
<dbReference type="RefSeq" id="XP_013232530.1">
    <property type="nucleotide sequence ID" value="XM_013377076.1"/>
</dbReference>
<dbReference type="AlphaFoldDB" id="U6L1Y4"/>
<dbReference type="GeneID" id="25251195"/>
<dbReference type="EMBL" id="HG675668">
    <property type="protein sequence ID" value="CDJ41780.1"/>
    <property type="molecule type" value="Genomic_DNA"/>
</dbReference>
<feature type="region of interest" description="Disordered" evidence="1">
    <location>
        <begin position="85"/>
        <end position="116"/>
    </location>
</feature>
<dbReference type="VEuPathDB" id="ToxoDB:ETH2_15101400"/>
<reference evidence="2" key="1">
    <citation type="submission" date="2013-10" db="EMBL/GenBank/DDBJ databases">
        <title>Genomic analysis of the causative agents of coccidiosis in chickens.</title>
        <authorList>
            <person name="Reid A.J."/>
            <person name="Blake D."/>
            <person name="Billington K."/>
            <person name="Browne H."/>
            <person name="Dunn M."/>
            <person name="Hung S."/>
            <person name="Kawahara F."/>
            <person name="Miranda-Saavedra D."/>
            <person name="Mourier T."/>
            <person name="Nagra H."/>
            <person name="Otto T.D."/>
            <person name="Rawlings N."/>
            <person name="Sanchez A."/>
            <person name="Sanders M."/>
            <person name="Subramaniam C."/>
            <person name="Tay Y."/>
            <person name="Dear P."/>
            <person name="Doerig C."/>
            <person name="Gruber A."/>
            <person name="Parkinson J."/>
            <person name="Shirley M."/>
            <person name="Wan K.L."/>
            <person name="Berriman M."/>
            <person name="Tomley F."/>
            <person name="Pain A."/>
        </authorList>
    </citation>
    <scope>NUCLEOTIDE SEQUENCE [LARGE SCALE GENOMIC DNA]</scope>
    <source>
        <strain evidence="2">Houghton</strain>
    </source>
</reference>
<accession>U6L1Y4</accession>
<sequence length="652" mass="70029">MPAPTRATTAAEAAAGRAGQAARGRSFRTKAAATSQNVLYCAGSAVRCTLQRRLGLSGLLFVSMVTLVFSRSAFALDAPQIPPEESTFLSPNLPSSNAAAHVEAESAGGADQQQQQRVEAMKQLLPAAARLAAALGTEEAQELLKVAEALVPPPGTKVHPKELEAGAEILVSALSSLQSMAVARAAALAQQQEQQQGSFPELEVRDPPPQNNGELEVIDVADELEGNDTALTFLKLHRSLAEAAAQLQSSFAEVSHGVQTAQQFHTEADTPALAAAAADLELLSHFSGSLEHLKALATPIRDRAYDSMRIVKLRRGEEVLEEVGAELRLVNITMQLAEEAATAETAAAANAVFQRMEEISGDLETLLGHLRANIEQVRRSVTMKQISLASDRLEATAARASSLLENLKNEAKALPPLPAEIQSSSSRRSGERAIAAEADRHHENILAGAAAVRRALEDARKKIQSLSSSSSRSNRSNRNSKRGLQHVGSSISAALMRRLREISSQTESSVRQAESLVEAVPSVRSPEAALKSLRRLAEISVELVRKKEESQLLLLEGELVRALDKDAQHLVAAAAYYIAHPFDPDSREAECMQGDHKQFKEMMEMLSSAESVVDAEDLVSAARFAAASMRDTLAQHRRKDSEKQSEPVKGEP</sequence>
<dbReference type="VEuPathDB" id="ToxoDB:ETH_00009995"/>
<feature type="compositionally biased region" description="Basic and acidic residues" evidence="1">
    <location>
        <begin position="639"/>
        <end position="652"/>
    </location>
</feature>
<dbReference type="OrthoDB" id="10483940at2759"/>
<dbReference type="Proteomes" id="UP000030747">
    <property type="component" value="Unassembled WGS sequence"/>
</dbReference>
<reference evidence="2" key="2">
    <citation type="submission" date="2013-10" db="EMBL/GenBank/DDBJ databases">
        <authorList>
            <person name="Aslett M."/>
        </authorList>
    </citation>
    <scope>NUCLEOTIDE SEQUENCE [LARGE SCALE GENOMIC DNA]</scope>
    <source>
        <strain evidence="2">Houghton</strain>
    </source>
</reference>
<evidence type="ECO:0000256" key="1">
    <source>
        <dbReference type="SAM" id="MobiDB-lite"/>
    </source>
</evidence>
<gene>
    <name evidence="2" type="ORF">ETH_00009995</name>
</gene>
<feature type="region of interest" description="Disordered" evidence="1">
    <location>
        <begin position="192"/>
        <end position="212"/>
    </location>
</feature>
<feature type="compositionally biased region" description="Polar residues" evidence="1">
    <location>
        <begin position="87"/>
        <end position="98"/>
    </location>
</feature>
<feature type="region of interest" description="Disordered" evidence="1">
    <location>
        <begin position="1"/>
        <end position="24"/>
    </location>
</feature>
<evidence type="ECO:0000313" key="3">
    <source>
        <dbReference type="Proteomes" id="UP000030747"/>
    </source>
</evidence>
<evidence type="ECO:0000313" key="2">
    <source>
        <dbReference type="EMBL" id="CDJ41780.1"/>
    </source>
</evidence>
<proteinExistence type="predicted"/>
<feature type="compositionally biased region" description="Low complexity" evidence="1">
    <location>
        <begin position="467"/>
        <end position="477"/>
    </location>
</feature>
<keyword evidence="3" id="KW-1185">Reference proteome</keyword>
<protein>
    <submittedName>
        <fullName evidence="2">Uncharacterized protein</fullName>
    </submittedName>
</protein>
<feature type="region of interest" description="Disordered" evidence="1">
    <location>
        <begin position="630"/>
        <end position="652"/>
    </location>
</feature>
<dbReference type="OMA" id="EIFRPNI"/>
<feature type="region of interest" description="Disordered" evidence="1">
    <location>
        <begin position="463"/>
        <end position="487"/>
    </location>
</feature>